<name>A0A3S5B1J2_9PLAT</name>
<reference evidence="1" key="1">
    <citation type="submission" date="2018-11" db="EMBL/GenBank/DDBJ databases">
        <authorList>
            <consortium name="Pathogen Informatics"/>
        </authorList>
    </citation>
    <scope>NUCLEOTIDE SEQUENCE</scope>
</reference>
<gene>
    <name evidence="1" type="ORF">PXEA_LOCUS3993</name>
</gene>
<dbReference type="Proteomes" id="UP000784294">
    <property type="component" value="Unassembled WGS sequence"/>
</dbReference>
<proteinExistence type="predicted"/>
<evidence type="ECO:0000313" key="1">
    <source>
        <dbReference type="EMBL" id="VEL10553.1"/>
    </source>
</evidence>
<dbReference type="AlphaFoldDB" id="A0A3S5B1J2"/>
<dbReference type="EMBL" id="CAAALY010009329">
    <property type="protein sequence ID" value="VEL10553.1"/>
    <property type="molecule type" value="Genomic_DNA"/>
</dbReference>
<sequence>MGSLACQQATTSSAANLANYTLISTGTPSGQSHLVQAALLTTATPGASATPHPIASVKDGSIVASAARTGAQSAARVILVDPTSGQVNTLQYRKLFTHLRAHYFFAEDNNSWIPSYS</sequence>
<organism evidence="1 2">
    <name type="scientific">Protopolystoma xenopodis</name>
    <dbReference type="NCBI Taxonomy" id="117903"/>
    <lineage>
        <taxon>Eukaryota</taxon>
        <taxon>Metazoa</taxon>
        <taxon>Spiralia</taxon>
        <taxon>Lophotrochozoa</taxon>
        <taxon>Platyhelminthes</taxon>
        <taxon>Monogenea</taxon>
        <taxon>Polyopisthocotylea</taxon>
        <taxon>Polystomatidea</taxon>
        <taxon>Polystomatidae</taxon>
        <taxon>Protopolystoma</taxon>
    </lineage>
</organism>
<accession>A0A3S5B1J2</accession>
<protein>
    <submittedName>
        <fullName evidence="1">Uncharacterized protein</fullName>
    </submittedName>
</protein>
<evidence type="ECO:0000313" key="2">
    <source>
        <dbReference type="Proteomes" id="UP000784294"/>
    </source>
</evidence>
<keyword evidence="2" id="KW-1185">Reference proteome</keyword>
<comment type="caution">
    <text evidence="1">The sequence shown here is derived from an EMBL/GenBank/DDBJ whole genome shotgun (WGS) entry which is preliminary data.</text>
</comment>